<evidence type="ECO:0000259" key="3">
    <source>
        <dbReference type="Pfam" id="PF25372"/>
    </source>
</evidence>
<comment type="caution">
    <text evidence="4">The sequence shown here is derived from an EMBL/GenBank/DDBJ whole genome shotgun (WGS) entry which is preliminary data.</text>
</comment>
<dbReference type="InterPro" id="IPR057207">
    <property type="entry name" value="FBXL15_LRR"/>
</dbReference>
<dbReference type="InterPro" id="IPR006553">
    <property type="entry name" value="Leu-rich_rpt_Cys-con_subtyp"/>
</dbReference>
<dbReference type="GO" id="GO:0005930">
    <property type="term" value="C:axoneme"/>
    <property type="evidence" value="ECO:0007669"/>
    <property type="project" value="UniProtKB-SubCell"/>
</dbReference>
<name>A0A8S1J4S3_9CHLO</name>
<dbReference type="Pfam" id="PF25372">
    <property type="entry name" value="DUF7885"/>
    <property type="match status" value="1"/>
</dbReference>
<organism evidence="4 5">
    <name type="scientific">Ostreobium quekettii</name>
    <dbReference type="NCBI Taxonomy" id="121088"/>
    <lineage>
        <taxon>Eukaryota</taxon>
        <taxon>Viridiplantae</taxon>
        <taxon>Chlorophyta</taxon>
        <taxon>core chlorophytes</taxon>
        <taxon>Ulvophyceae</taxon>
        <taxon>TCBD clade</taxon>
        <taxon>Bryopsidales</taxon>
        <taxon>Ostreobineae</taxon>
        <taxon>Ostreobiaceae</taxon>
        <taxon>Ostreobium</taxon>
    </lineage>
</organism>
<dbReference type="Gene3D" id="3.80.10.10">
    <property type="entry name" value="Ribonuclease Inhibitor"/>
    <property type="match status" value="1"/>
</dbReference>
<dbReference type="GO" id="GO:0019005">
    <property type="term" value="C:SCF ubiquitin ligase complex"/>
    <property type="evidence" value="ECO:0007669"/>
    <property type="project" value="TreeGrafter"/>
</dbReference>
<evidence type="ECO:0000313" key="4">
    <source>
        <dbReference type="EMBL" id="CAD7702455.1"/>
    </source>
</evidence>
<dbReference type="SUPFAM" id="SSF52047">
    <property type="entry name" value="RNI-like"/>
    <property type="match status" value="1"/>
</dbReference>
<protein>
    <recommendedName>
        <fullName evidence="3">F-box/LRR-repeat protein 15-like leucin rich repeat domain-containing protein</fullName>
    </recommendedName>
</protein>
<feature type="domain" description="F-box/LRR-repeat protein 15-like leucin rich repeat" evidence="3">
    <location>
        <begin position="357"/>
        <end position="441"/>
    </location>
</feature>
<dbReference type="SMART" id="SM00367">
    <property type="entry name" value="LRR_CC"/>
    <property type="match status" value="4"/>
</dbReference>
<dbReference type="PANTHER" id="PTHR13318:SF190">
    <property type="entry name" value="PARTNER OF PAIRED, ISOFORM B"/>
    <property type="match status" value="1"/>
</dbReference>
<dbReference type="OrthoDB" id="544129at2759"/>
<feature type="region of interest" description="Disordered" evidence="2">
    <location>
        <begin position="192"/>
        <end position="252"/>
    </location>
</feature>
<dbReference type="EMBL" id="CAJHUC010001837">
    <property type="protein sequence ID" value="CAD7702455.1"/>
    <property type="molecule type" value="Genomic_DNA"/>
</dbReference>
<dbReference type="InterPro" id="IPR032675">
    <property type="entry name" value="LRR_dom_sf"/>
</dbReference>
<comment type="subcellular location">
    <subcellularLocation>
        <location evidence="1">Cytoplasm</location>
        <location evidence="1">Cytoskeleton</location>
        <location evidence="1">Cilium axoneme</location>
    </subcellularLocation>
</comment>
<feature type="compositionally biased region" description="Polar residues" evidence="2">
    <location>
        <begin position="223"/>
        <end position="240"/>
    </location>
</feature>
<sequence>MVAPTAENSSATLTGRSFPEFSGWPTLETRPVRTPAAHAAACAGPPPVPPAMRLWKKKKTSHPAPVAHAASRPPLGRLRSWTRRRWTIWSSRLTPGRRDRSGEVGSGWRPAPCPGPPSAMPTVLKSARPAEGPNSGHGNRDAKIGDLPVIVLEGRRGDDAGRREVGWVGFELASGGVGGCYASERCCRPPIEVETGEWGPDGDGAEEEGSGSRAPSPTGHRPTPQNRVSKQRSVGPNNVISEPLEEEAPDVGWGDMAPEILDAVRAAWPRAGGGAPSSFLRSTRLVNRHWYAWATATTTALRLSADAPLHAAVRAIKGKYTRLTSLDLGKRSGHKDREMAALSMLDGVSAIRMRGCWATDEGLSHLVGLTNLRRLDLSGCPKVTREGVAHVGRMAALEELHLAWNGEVVDACFGHLAGLKALATLDLRGCCRISARVLEHLRRVPSISHLDLSGCQRVTGRALACLAELPALRHLGLNRCVKLTDSDMEHVARAGGLQRLELSGCPRITQDGRAKLMRGLPCVGTA</sequence>
<feature type="region of interest" description="Disordered" evidence="2">
    <location>
        <begin position="95"/>
        <end position="142"/>
    </location>
</feature>
<accession>A0A8S1J4S3</accession>
<gene>
    <name evidence="4" type="ORF">OSTQU699_LOCUS7812</name>
</gene>
<keyword evidence="5" id="KW-1185">Reference proteome</keyword>
<feature type="compositionally biased region" description="Polar residues" evidence="2">
    <location>
        <begin position="1"/>
        <end position="15"/>
    </location>
</feature>
<evidence type="ECO:0000313" key="5">
    <source>
        <dbReference type="Proteomes" id="UP000708148"/>
    </source>
</evidence>
<evidence type="ECO:0000256" key="2">
    <source>
        <dbReference type="SAM" id="MobiDB-lite"/>
    </source>
</evidence>
<dbReference type="PANTHER" id="PTHR13318">
    <property type="entry name" value="PARTNER OF PAIRED, ISOFORM B-RELATED"/>
    <property type="match status" value="1"/>
</dbReference>
<feature type="region of interest" description="Disordered" evidence="2">
    <location>
        <begin position="1"/>
        <end position="26"/>
    </location>
</feature>
<dbReference type="GO" id="GO:0031146">
    <property type="term" value="P:SCF-dependent proteasomal ubiquitin-dependent protein catabolic process"/>
    <property type="evidence" value="ECO:0007669"/>
    <property type="project" value="TreeGrafter"/>
</dbReference>
<proteinExistence type="predicted"/>
<evidence type="ECO:0000256" key="1">
    <source>
        <dbReference type="ARBA" id="ARBA00004430"/>
    </source>
</evidence>
<dbReference type="AlphaFoldDB" id="A0A8S1J4S3"/>
<dbReference type="Proteomes" id="UP000708148">
    <property type="component" value="Unassembled WGS sequence"/>
</dbReference>
<reference evidence="4" key="1">
    <citation type="submission" date="2020-12" db="EMBL/GenBank/DDBJ databases">
        <authorList>
            <person name="Iha C."/>
        </authorList>
    </citation>
    <scope>NUCLEOTIDE SEQUENCE</scope>
</reference>